<feature type="transmembrane region" description="Helical" evidence="7">
    <location>
        <begin position="12"/>
        <end position="30"/>
    </location>
</feature>
<reference evidence="8 9" key="1">
    <citation type="submission" date="2022-04" db="EMBL/GenBank/DDBJ databases">
        <title>Rhizobium coralii sp. nov., isolated from coral Turbinaria peltata.</title>
        <authorList>
            <person name="Sun H."/>
        </authorList>
    </citation>
    <scope>NUCLEOTIDE SEQUENCE [LARGE SCALE GENOMIC DNA]</scope>
    <source>
        <strain evidence="8 9">NTR19</strain>
    </source>
</reference>
<accession>A0ABT0IX32</accession>
<keyword evidence="3" id="KW-1003">Cell membrane</keyword>
<keyword evidence="9" id="KW-1185">Reference proteome</keyword>
<comment type="similarity">
    <text evidence="2">Belongs to the polysaccharide synthase family.</text>
</comment>
<dbReference type="EMBL" id="JALPRY010000028">
    <property type="protein sequence ID" value="MCK8782443.1"/>
    <property type="molecule type" value="Genomic_DNA"/>
</dbReference>
<dbReference type="InterPro" id="IPR050833">
    <property type="entry name" value="Poly_Biosynth_Transport"/>
</dbReference>
<evidence type="ECO:0000313" key="8">
    <source>
        <dbReference type="EMBL" id="MCK8782443.1"/>
    </source>
</evidence>
<organism evidence="8 9">
    <name type="scientific">Neorhizobium turbinariae</name>
    <dbReference type="NCBI Taxonomy" id="2937795"/>
    <lineage>
        <taxon>Bacteria</taxon>
        <taxon>Pseudomonadati</taxon>
        <taxon>Pseudomonadota</taxon>
        <taxon>Alphaproteobacteria</taxon>
        <taxon>Hyphomicrobiales</taxon>
        <taxon>Rhizobiaceae</taxon>
        <taxon>Rhizobium/Agrobacterium group</taxon>
        <taxon>Neorhizobium</taxon>
    </lineage>
</organism>
<dbReference type="PANTHER" id="PTHR30250">
    <property type="entry name" value="PST FAMILY PREDICTED COLANIC ACID TRANSPORTER"/>
    <property type="match status" value="1"/>
</dbReference>
<feature type="transmembrane region" description="Helical" evidence="7">
    <location>
        <begin position="296"/>
        <end position="316"/>
    </location>
</feature>
<dbReference type="RefSeq" id="WP_248684754.1">
    <property type="nucleotide sequence ID" value="NZ_JALPRY010000028.1"/>
</dbReference>
<evidence type="ECO:0000256" key="7">
    <source>
        <dbReference type="SAM" id="Phobius"/>
    </source>
</evidence>
<keyword evidence="4 7" id="KW-0812">Transmembrane</keyword>
<keyword evidence="6 7" id="KW-0472">Membrane</keyword>
<evidence type="ECO:0000256" key="5">
    <source>
        <dbReference type="ARBA" id="ARBA00022989"/>
    </source>
</evidence>
<dbReference type="Pfam" id="PF13440">
    <property type="entry name" value="Polysacc_synt_3"/>
    <property type="match status" value="1"/>
</dbReference>
<feature type="transmembrane region" description="Helical" evidence="7">
    <location>
        <begin position="216"/>
        <end position="233"/>
    </location>
</feature>
<feature type="transmembrane region" description="Helical" evidence="7">
    <location>
        <begin position="116"/>
        <end position="138"/>
    </location>
</feature>
<evidence type="ECO:0000256" key="4">
    <source>
        <dbReference type="ARBA" id="ARBA00022692"/>
    </source>
</evidence>
<feature type="transmembrane region" description="Helical" evidence="7">
    <location>
        <begin position="75"/>
        <end position="96"/>
    </location>
</feature>
<name>A0ABT0IX32_9HYPH</name>
<feature type="transmembrane region" description="Helical" evidence="7">
    <location>
        <begin position="331"/>
        <end position="354"/>
    </location>
</feature>
<evidence type="ECO:0000256" key="1">
    <source>
        <dbReference type="ARBA" id="ARBA00004651"/>
    </source>
</evidence>
<evidence type="ECO:0000256" key="6">
    <source>
        <dbReference type="ARBA" id="ARBA00023136"/>
    </source>
</evidence>
<comment type="subcellular location">
    <subcellularLocation>
        <location evidence="1">Cell membrane</location>
        <topology evidence="1">Multi-pass membrane protein</topology>
    </subcellularLocation>
</comment>
<dbReference type="Proteomes" id="UP001202827">
    <property type="component" value="Unassembled WGS sequence"/>
</dbReference>
<feature type="transmembrane region" description="Helical" evidence="7">
    <location>
        <begin position="239"/>
        <end position="260"/>
    </location>
</feature>
<keyword evidence="5 7" id="KW-1133">Transmembrane helix</keyword>
<proteinExistence type="inferred from homology"/>
<evidence type="ECO:0000256" key="2">
    <source>
        <dbReference type="ARBA" id="ARBA00007430"/>
    </source>
</evidence>
<sequence length="445" mass="48230">MRAAGWSIVGYMALQILRISSSLILTRLLMPEMFGVMAVATTIQVSVAMLSDLGLRPAAIQSRMGDDPTYLDTAWTVQFIHGCLIWLVCVLAALTIDAAAEGGILPASSVYAVPELPGILMATSFSCVIAGLQSMKVVSAYRHLDLKRLTAIEIAAQVISLLVAIALAWSTGSIWSFVISTLVAALVTTGLSHAWLQGRTNVFRWHKDAVVDLIRFGRWIILSSMLTVVAASGDRFFLAGWVGPFTLGLYVLAFNLVAMLEGAGGRLFSSVAMPALSKVARDQPERLRAMFLKVRLPFDLVFVAGAGAVFSAGQMLTDLLYDDRYRDAGPMIQVLSFGLLTARYGTLSAIYLVVNEPRNQTVLNLVRAVSIFTSMPLAYHLLGFNGALWAIAIYGLPGVFVSLYFNGRHGLNNLLYEFSVLAAWPAGYAAGHLASLIYYAFKIDL</sequence>
<feature type="transmembrane region" description="Helical" evidence="7">
    <location>
        <begin position="418"/>
        <end position="441"/>
    </location>
</feature>
<evidence type="ECO:0000256" key="3">
    <source>
        <dbReference type="ARBA" id="ARBA00022475"/>
    </source>
</evidence>
<feature type="transmembrane region" description="Helical" evidence="7">
    <location>
        <begin position="36"/>
        <end position="55"/>
    </location>
</feature>
<protein>
    <submittedName>
        <fullName evidence="8">Oligosaccharide flippase family protein</fullName>
    </submittedName>
</protein>
<feature type="transmembrane region" description="Helical" evidence="7">
    <location>
        <begin position="387"/>
        <end position="406"/>
    </location>
</feature>
<evidence type="ECO:0000313" key="9">
    <source>
        <dbReference type="Proteomes" id="UP001202827"/>
    </source>
</evidence>
<comment type="caution">
    <text evidence="8">The sequence shown here is derived from an EMBL/GenBank/DDBJ whole genome shotgun (WGS) entry which is preliminary data.</text>
</comment>
<feature type="transmembrane region" description="Helical" evidence="7">
    <location>
        <begin position="175"/>
        <end position="196"/>
    </location>
</feature>
<gene>
    <name evidence="8" type="ORF">M0654_20920</name>
</gene>
<dbReference type="PANTHER" id="PTHR30250:SF10">
    <property type="entry name" value="LIPOPOLYSACCHARIDE BIOSYNTHESIS PROTEIN WZXC"/>
    <property type="match status" value="1"/>
</dbReference>
<feature type="transmembrane region" description="Helical" evidence="7">
    <location>
        <begin position="150"/>
        <end position="169"/>
    </location>
</feature>